<dbReference type="SUPFAM" id="SSF56112">
    <property type="entry name" value="Protein kinase-like (PK-like)"/>
    <property type="match status" value="1"/>
</dbReference>
<dbReference type="GO" id="GO:0004672">
    <property type="term" value="F:protein kinase activity"/>
    <property type="evidence" value="ECO:0007669"/>
    <property type="project" value="InterPro"/>
</dbReference>
<feature type="domain" description="Protein kinase" evidence="2">
    <location>
        <begin position="11"/>
        <end position="270"/>
    </location>
</feature>
<dbReference type="PANTHER" id="PTHR24120:SF4">
    <property type="entry name" value="GH07239P"/>
    <property type="match status" value="1"/>
</dbReference>
<dbReference type="SUPFAM" id="SSF48403">
    <property type="entry name" value="Ankyrin repeat"/>
    <property type="match status" value="3"/>
</dbReference>
<dbReference type="Gene3D" id="1.10.510.10">
    <property type="entry name" value="Transferase(Phosphotransferase) domain 1"/>
    <property type="match status" value="1"/>
</dbReference>
<dbReference type="Gene3D" id="1.25.40.20">
    <property type="entry name" value="Ankyrin repeat-containing domain"/>
    <property type="match status" value="4"/>
</dbReference>
<dbReference type="Pfam" id="PF00023">
    <property type="entry name" value="Ank"/>
    <property type="match status" value="2"/>
</dbReference>
<dbReference type="OrthoDB" id="4772757at2759"/>
<evidence type="ECO:0000313" key="4">
    <source>
        <dbReference type="Proteomes" id="UP000070089"/>
    </source>
</evidence>
<accession>A0A132NX30</accession>
<proteinExistence type="predicted"/>
<organism evidence="3 4">
    <name type="scientific">Giardia duodenalis assemblage B</name>
    <dbReference type="NCBI Taxonomy" id="1394984"/>
    <lineage>
        <taxon>Eukaryota</taxon>
        <taxon>Metamonada</taxon>
        <taxon>Diplomonadida</taxon>
        <taxon>Hexamitidae</taxon>
        <taxon>Giardiinae</taxon>
        <taxon>Giardia</taxon>
    </lineage>
</organism>
<dbReference type="InterPro" id="IPR011009">
    <property type="entry name" value="Kinase-like_dom_sf"/>
</dbReference>
<evidence type="ECO:0000259" key="2">
    <source>
        <dbReference type="PROSITE" id="PS50011"/>
    </source>
</evidence>
<dbReference type="PROSITE" id="PS50088">
    <property type="entry name" value="ANK_REPEAT"/>
    <property type="match status" value="1"/>
</dbReference>
<dbReference type="GO" id="GO:0005524">
    <property type="term" value="F:ATP binding"/>
    <property type="evidence" value="ECO:0007669"/>
    <property type="project" value="InterPro"/>
</dbReference>
<dbReference type="VEuPathDB" id="GiardiaDB:QR46_1309"/>
<reference evidence="3 4" key="1">
    <citation type="journal article" date="2015" name="Mol. Biochem. Parasitol.">
        <title>Identification of polymorphic genes for use in assemblage B genotyping assays through comparative genomics of multiple assemblage B Giardia duodenalis isolates.</title>
        <authorList>
            <person name="Wielinga C."/>
            <person name="Thompson R.C."/>
            <person name="Monis P."/>
            <person name="Ryan U."/>
        </authorList>
    </citation>
    <scope>NUCLEOTIDE SEQUENCE [LARGE SCALE GENOMIC DNA]</scope>
    <source>
        <strain evidence="3 4">BAH15c1</strain>
    </source>
</reference>
<dbReference type="InterPro" id="IPR036770">
    <property type="entry name" value="Ankyrin_rpt-contain_sf"/>
</dbReference>
<evidence type="ECO:0000313" key="3">
    <source>
        <dbReference type="EMBL" id="KWX14645.1"/>
    </source>
</evidence>
<dbReference type="AlphaFoldDB" id="A0A132NX30"/>
<keyword evidence="1" id="KW-0040">ANK repeat</keyword>
<feature type="repeat" description="ANK" evidence="1">
    <location>
        <begin position="657"/>
        <end position="689"/>
    </location>
</feature>
<dbReference type="Pfam" id="PF00069">
    <property type="entry name" value="Pkinase"/>
    <property type="match status" value="1"/>
</dbReference>
<dbReference type="Pfam" id="PF12796">
    <property type="entry name" value="Ank_2"/>
    <property type="match status" value="4"/>
</dbReference>
<gene>
    <name evidence="3" type="ORF">QR46_1309</name>
</gene>
<keyword evidence="3" id="KW-0808">Transferase</keyword>
<dbReference type="SMART" id="SM00248">
    <property type="entry name" value="ANK"/>
    <property type="match status" value="14"/>
</dbReference>
<comment type="caution">
    <text evidence="3">The sequence shown here is derived from an EMBL/GenBank/DDBJ whole genome shotgun (WGS) entry which is preliminary data.</text>
</comment>
<dbReference type="EMBL" id="JXTI01000026">
    <property type="protein sequence ID" value="KWX14645.1"/>
    <property type="molecule type" value="Genomic_DNA"/>
</dbReference>
<protein>
    <submittedName>
        <fullName evidence="3">Kinase/ NEK</fullName>
    </submittedName>
</protein>
<dbReference type="Proteomes" id="UP000070089">
    <property type="component" value="Unassembled WGS sequence"/>
</dbReference>
<dbReference type="InterPro" id="IPR002110">
    <property type="entry name" value="Ankyrin_rpt"/>
</dbReference>
<sequence>MFASRCFQDRYDKLVSMGRGTFGECFTCRSKTSGEILFVKEVDYKSLGSHSPQIARLRGELEKSIHLRHRNILPVLEVYDDPDLCIIHIISPYRAGESVTDLIASVQMSAQGIPEQGIWRFMDGLCQALQFLCTSAPSPSTSPAHLNLTPSNIFLSSLSSVLISEPCITRFIFDVDSIRRDEAYVPPETRGTAVATLQGNIWTVGSIAYELATGKRASDLVSSTLSANPKIELPEQYSMDLSLLISQMVSSNEDKRPSLAYWRSAIREFEKRKGHLSTSRDIQHISPTELMIAVTHLDIDRVYRYLSQHSARVAGGMTALMLAAEQNFPAAVSLLLKYEAGLCNDDGDTALLLACKKDYQEIVKLLAPVEGHIRDAAGLGAIHVCKKYKAVNSLRSLLDLPVEQQYGVLISDDTPRKKHRAYRNTTLHAAVLVDDVRAVEQNIELSGIFSSKGRTALSLAAENGCCALTVSMLAERECGLMSQVLIYKDDANNDLLRPLSYKQTKNGRLNTPINPSLLTQFLEQNKAKRCQDRWTALMFAAYYGNVDVVRFLVSRESKVQSPHYKHTALMLATMAGHLSCVELLIPDETGIKDRDGETALMIAVSQGNMRIVSLLAKHEVGLTNNIQETALFKAIATGHTDIAKLLLPMEAHIVDEEETTVLMLAASKGNGEIVKVLTEKSISVGKKNKFGYTALMAAAQEDATECITMLLSRECRMTNANGMTALMLAAARNLERSVKLLINYELGIKDHDGDTALLIAIGERSEAAALLLAQTDEAYTPNQNDCYPIMLATQLNLQSVVCALIPMCDERIHYTNGLTPLMYAANQGFIDLVDILARAQHNSHIQLSKAKPLFVGSQDKDGWTALMFATDKGHIGAVEILASIEHSMLDNNGNNALSIAVTLGNIDSVKLLIPYEGAQLLMSRNFNELVEKITDNKIILLLRQIAL</sequence>
<dbReference type="InterPro" id="IPR000719">
    <property type="entry name" value="Prot_kinase_dom"/>
</dbReference>
<dbReference type="PROSITE" id="PS50011">
    <property type="entry name" value="PROTEIN_KINASE_DOM"/>
    <property type="match status" value="1"/>
</dbReference>
<dbReference type="PANTHER" id="PTHR24120">
    <property type="entry name" value="GH07239P"/>
    <property type="match status" value="1"/>
</dbReference>
<dbReference type="Gene3D" id="3.30.200.20">
    <property type="entry name" value="Phosphorylase Kinase, domain 1"/>
    <property type="match status" value="1"/>
</dbReference>
<name>A0A132NX30_GIAIN</name>
<evidence type="ECO:0000256" key="1">
    <source>
        <dbReference type="PROSITE-ProRule" id="PRU00023"/>
    </source>
</evidence>
<dbReference type="SMART" id="SM00220">
    <property type="entry name" value="S_TKc"/>
    <property type="match status" value="1"/>
</dbReference>
<keyword evidence="3" id="KW-0418">Kinase</keyword>